<dbReference type="InterPro" id="IPR027417">
    <property type="entry name" value="P-loop_NTPase"/>
</dbReference>
<proteinExistence type="inferred from homology"/>
<name>A0A6N2Z6W7_9FIRM</name>
<feature type="domain" description="Antitoxin epsilon/PezA" evidence="9">
    <location>
        <begin position="5"/>
        <end position="73"/>
    </location>
</feature>
<dbReference type="Gene3D" id="3.40.50.300">
    <property type="entry name" value="P-loop containing nucleotide triphosphate hydrolases"/>
    <property type="match status" value="1"/>
</dbReference>
<keyword evidence="3" id="KW-0547">Nucleotide-binding</keyword>
<accession>A0A6N2Z6W7</accession>
<dbReference type="GO" id="GO:0015643">
    <property type="term" value="F:toxic substance binding"/>
    <property type="evidence" value="ECO:0007669"/>
    <property type="project" value="InterPro"/>
</dbReference>
<dbReference type="SUPFAM" id="SSF52540">
    <property type="entry name" value="P-loop containing nucleoside triphosphate hydrolases"/>
    <property type="match status" value="1"/>
</dbReference>
<dbReference type="Pfam" id="PF08998">
    <property type="entry name" value="Epsilon_antitox"/>
    <property type="match status" value="1"/>
</dbReference>
<dbReference type="RefSeq" id="WP_156719053.1">
    <property type="nucleotide sequence ID" value="NZ_CACRUF010000010.1"/>
</dbReference>
<evidence type="ECO:0000256" key="3">
    <source>
        <dbReference type="ARBA" id="ARBA00022741"/>
    </source>
</evidence>
<organism evidence="10">
    <name type="scientific">Veillonella dispar</name>
    <dbReference type="NCBI Taxonomy" id="39778"/>
    <lineage>
        <taxon>Bacteria</taxon>
        <taxon>Bacillati</taxon>
        <taxon>Bacillota</taxon>
        <taxon>Negativicutes</taxon>
        <taxon>Veillonellales</taxon>
        <taxon>Veillonellaceae</taxon>
        <taxon>Veillonella</taxon>
    </lineage>
</organism>
<sequence length="355" mass="39679">MNVVEQYNLTLKIEVLKEQSAETLARLCKLVDRSGTSDCIEVIKAYSHIVNTELYLATSINELEALKSDMAELESNIKESLAQISHGVSDEKCFKENSDVLDIEAYSSDDFDKALERTIDLLMFNKNISSAPHAVILGGQSGAGKTTIHRVKMVESKGDYIVIDGDTYRAQHPHFRALQEKYGVDSVEYTKMFAGKMVEAVIEKLSSLKYNLIIEGTLRSAAVPINTATLLKSKGYTVDFCLIATKPELSYLTTQLRYLEMLVVNPLQARATPKEHHDGIVKSLISNSNELEQSGLFESIQVYKRNLVQVYNSKQCTKPVGTIVENVLFGIWTQDETDLFNVGKAQELELRAKLP</sequence>
<dbReference type="EMBL" id="CACRUF010000010">
    <property type="protein sequence ID" value="VYT73897.1"/>
    <property type="molecule type" value="Genomic_DNA"/>
</dbReference>
<dbReference type="EC" id="2.7.1.176" evidence="2"/>
<feature type="domain" description="Zeta toxin" evidence="8">
    <location>
        <begin position="129"/>
        <end position="314"/>
    </location>
</feature>
<evidence type="ECO:0000256" key="4">
    <source>
        <dbReference type="ARBA" id="ARBA00022840"/>
    </source>
</evidence>
<dbReference type="Gene3D" id="1.10.8.130">
    <property type="match status" value="1"/>
</dbReference>
<keyword evidence="10" id="KW-0808">Transferase</keyword>
<keyword evidence="4" id="KW-0067">ATP-binding</keyword>
<dbReference type="Pfam" id="PF06414">
    <property type="entry name" value="Zeta_toxin"/>
    <property type="match status" value="1"/>
</dbReference>
<evidence type="ECO:0000256" key="6">
    <source>
        <dbReference type="ARBA" id="ARBA00048178"/>
    </source>
</evidence>
<dbReference type="InterPro" id="IPR035569">
    <property type="entry name" value="Antitoxin_epsilon/PezA_dom_sf"/>
</dbReference>
<dbReference type="GO" id="GO:0031342">
    <property type="term" value="P:negative regulation of cell killing"/>
    <property type="evidence" value="ECO:0007669"/>
    <property type="project" value="InterPro"/>
</dbReference>
<evidence type="ECO:0000259" key="8">
    <source>
        <dbReference type="Pfam" id="PF06414"/>
    </source>
</evidence>
<evidence type="ECO:0000313" key="10">
    <source>
        <dbReference type="EMBL" id="VYT73897.1"/>
    </source>
</evidence>
<evidence type="ECO:0000256" key="5">
    <source>
        <dbReference type="ARBA" id="ARBA00032897"/>
    </source>
</evidence>
<evidence type="ECO:0000259" key="9">
    <source>
        <dbReference type="Pfam" id="PF08998"/>
    </source>
</evidence>
<dbReference type="InterPro" id="IPR010488">
    <property type="entry name" value="Zeta_toxin_domain"/>
</dbReference>
<evidence type="ECO:0000256" key="7">
    <source>
        <dbReference type="SAM" id="Coils"/>
    </source>
</evidence>
<comment type="similarity">
    <text evidence="1">Belongs to the zeta toxin family.</text>
</comment>
<dbReference type="GO" id="GO:0016301">
    <property type="term" value="F:kinase activity"/>
    <property type="evidence" value="ECO:0007669"/>
    <property type="project" value="InterPro"/>
</dbReference>
<evidence type="ECO:0000256" key="2">
    <source>
        <dbReference type="ARBA" id="ARBA00011963"/>
    </source>
</evidence>
<feature type="coiled-coil region" evidence="7">
    <location>
        <begin position="56"/>
        <end position="83"/>
    </location>
</feature>
<dbReference type="GO" id="GO:0009636">
    <property type="term" value="P:response to toxic substance"/>
    <property type="evidence" value="ECO:0007669"/>
    <property type="project" value="InterPro"/>
</dbReference>
<dbReference type="AlphaFoldDB" id="A0A6N2Z6W7"/>
<reference evidence="10" key="1">
    <citation type="submission" date="2019-11" db="EMBL/GenBank/DDBJ databases">
        <authorList>
            <person name="Feng L."/>
        </authorList>
    </citation>
    <scope>NUCLEOTIDE SEQUENCE</scope>
    <source>
        <strain evidence="10">VdisparLFYP95</strain>
    </source>
</reference>
<keyword evidence="7" id="KW-0175">Coiled coil</keyword>
<evidence type="ECO:0000256" key="1">
    <source>
        <dbReference type="ARBA" id="ARBA00009104"/>
    </source>
</evidence>
<dbReference type="InterPro" id="IPR015090">
    <property type="entry name" value="Epsilon_PezA_dom"/>
</dbReference>
<dbReference type="GO" id="GO:0005524">
    <property type="term" value="F:ATP binding"/>
    <property type="evidence" value="ECO:0007669"/>
    <property type="project" value="UniProtKB-KW"/>
</dbReference>
<protein>
    <recommendedName>
        <fullName evidence="5">UDP-N-acetylglucosamine kinase</fullName>
        <ecNumber evidence="2">2.7.1.176</ecNumber>
    </recommendedName>
    <alternativeName>
        <fullName evidence="5">UDP-N-acetylglucosamine kinase</fullName>
    </alternativeName>
</protein>
<comment type="catalytic activity">
    <reaction evidence="6">
        <text>UDP-N-acetyl-alpha-D-glucosamine + ATP = UDP-N-acetyl-alpha-D-glucosamine 3'-phosphate + ADP + H(+)</text>
        <dbReference type="Rhea" id="RHEA:32671"/>
        <dbReference type="ChEBI" id="CHEBI:15378"/>
        <dbReference type="ChEBI" id="CHEBI:30616"/>
        <dbReference type="ChEBI" id="CHEBI:57705"/>
        <dbReference type="ChEBI" id="CHEBI:64353"/>
        <dbReference type="ChEBI" id="CHEBI:456216"/>
        <dbReference type="EC" id="2.7.1.176"/>
    </reaction>
</comment>
<gene>
    <name evidence="10" type="primary">pezT</name>
    <name evidence="10" type="ORF">VDLFYP95_00598</name>
</gene>